<keyword evidence="2 5" id="KW-0436">Ligase</keyword>
<dbReference type="OrthoDB" id="9803968at2"/>
<accession>A0A413RII5</accession>
<evidence type="ECO:0000259" key="4">
    <source>
        <dbReference type="Pfam" id="PF13193"/>
    </source>
</evidence>
<dbReference type="InterPro" id="IPR042099">
    <property type="entry name" value="ANL_N_sf"/>
</dbReference>
<evidence type="ECO:0000313" key="6">
    <source>
        <dbReference type="Proteomes" id="UP000283374"/>
    </source>
</evidence>
<dbReference type="InterPro" id="IPR045851">
    <property type="entry name" value="AMP-bd_C_sf"/>
</dbReference>
<dbReference type="RefSeq" id="WP_118768185.1">
    <property type="nucleotide sequence ID" value="NZ_QWKP01000216.1"/>
</dbReference>
<dbReference type="PROSITE" id="PS00455">
    <property type="entry name" value="AMP_BINDING"/>
    <property type="match status" value="1"/>
</dbReference>
<dbReference type="PANTHER" id="PTHR24096">
    <property type="entry name" value="LONG-CHAIN-FATTY-ACID--COA LIGASE"/>
    <property type="match status" value="1"/>
</dbReference>
<name>A0A413RII5_9CELL</name>
<dbReference type="Gene3D" id="3.40.50.12780">
    <property type="entry name" value="N-terminal domain of ligase-like"/>
    <property type="match status" value="1"/>
</dbReference>
<protein>
    <submittedName>
        <fullName evidence="5">4-coumarate--CoA ligase family protein</fullName>
    </submittedName>
</protein>
<dbReference type="Gene3D" id="3.30.300.30">
    <property type="match status" value="1"/>
</dbReference>
<evidence type="ECO:0000259" key="3">
    <source>
        <dbReference type="Pfam" id="PF00501"/>
    </source>
</evidence>
<comment type="similarity">
    <text evidence="1">Belongs to the ATP-dependent AMP-binding enzyme family.</text>
</comment>
<dbReference type="InterPro" id="IPR000873">
    <property type="entry name" value="AMP-dep_synth/lig_dom"/>
</dbReference>
<evidence type="ECO:0000256" key="2">
    <source>
        <dbReference type="ARBA" id="ARBA00022598"/>
    </source>
</evidence>
<reference evidence="5 6" key="1">
    <citation type="submission" date="2018-08" db="EMBL/GenBank/DDBJ databases">
        <title>Cellulomonas rhizosphaerae sp. nov., a novel actinomycete isolated from soil.</title>
        <authorList>
            <person name="Tian Y."/>
        </authorList>
    </citation>
    <scope>NUCLEOTIDE SEQUENCE [LARGE SCALE GENOMIC DNA]</scope>
    <source>
        <strain evidence="5 6">NEAU-TCZ24</strain>
    </source>
</reference>
<keyword evidence="6" id="KW-1185">Reference proteome</keyword>
<dbReference type="InterPro" id="IPR020845">
    <property type="entry name" value="AMP-binding_CS"/>
</dbReference>
<dbReference type="GO" id="GO:0016405">
    <property type="term" value="F:CoA-ligase activity"/>
    <property type="evidence" value="ECO:0007669"/>
    <property type="project" value="TreeGrafter"/>
</dbReference>
<feature type="domain" description="AMP-dependent synthetase/ligase" evidence="3">
    <location>
        <begin position="33"/>
        <end position="388"/>
    </location>
</feature>
<comment type="caution">
    <text evidence="5">The sequence shown here is derived from an EMBL/GenBank/DDBJ whole genome shotgun (WGS) entry which is preliminary data.</text>
</comment>
<organism evidence="5 6">
    <name type="scientific">Cellulomonas rhizosphaerae</name>
    <dbReference type="NCBI Taxonomy" id="2293719"/>
    <lineage>
        <taxon>Bacteria</taxon>
        <taxon>Bacillati</taxon>
        <taxon>Actinomycetota</taxon>
        <taxon>Actinomycetes</taxon>
        <taxon>Micrococcales</taxon>
        <taxon>Cellulomonadaceae</taxon>
        <taxon>Cellulomonas</taxon>
    </lineage>
</organism>
<dbReference type="AlphaFoldDB" id="A0A413RII5"/>
<gene>
    <name evidence="5" type="ORF">D1825_14830</name>
</gene>
<dbReference type="InterPro" id="IPR025110">
    <property type="entry name" value="AMP-bd_C"/>
</dbReference>
<evidence type="ECO:0000256" key="1">
    <source>
        <dbReference type="ARBA" id="ARBA00006432"/>
    </source>
</evidence>
<feature type="domain" description="AMP-binding enzyme C-terminal" evidence="4">
    <location>
        <begin position="439"/>
        <end position="513"/>
    </location>
</feature>
<dbReference type="PANTHER" id="PTHR24096:SF149">
    <property type="entry name" value="AMP-BINDING DOMAIN-CONTAINING PROTEIN-RELATED"/>
    <property type="match status" value="1"/>
</dbReference>
<dbReference type="EMBL" id="QWKP01000216">
    <property type="protein sequence ID" value="RHA38172.1"/>
    <property type="molecule type" value="Genomic_DNA"/>
</dbReference>
<dbReference type="FunFam" id="3.30.300.30:FF:000007">
    <property type="entry name" value="4-coumarate--CoA ligase 2"/>
    <property type="match status" value="1"/>
</dbReference>
<sequence length="522" mass="54815">MAITSPFPDVEIPDLPVYDFLFSDLPDGALTSTAVIDAASGRATTYGELLEQVDRVAGALAARGISPGDVVALHSPNSPAFVALFHGILRAGATVTTVNSLYTGDEIGRQLADSKARLAITVGVLRENMAAGAAAAGVETVMVVDGAEGHESLADWLGEGRSAPAVSIDPATHLAVLPYSSGTTGLAKGVMLTHRNLVANVAQTIGIITLGPDDRVAAVLPFFHIYGMTVLLNLSLFARAQLVTFPRFDLAQFLGAIAERRCTYLFIAPPIALALARHPLVAEHDLSSVHTILSGAAPLDGALADAVAQRLDCRVVQGYGMTEMSPVSHAVPADRTDIPRGSVGLIIPNMVCRLVDPADGTDIPVPDEGMSEPGELWCLGPNVMTGYLGDDEATAQTLDADGYLHTGDIATVDAAGAFSIVDRLKELIKYHGYQVPPAELEALLLTHPGVQDAAVIGVPDGDGQEVPKAFVVRASDDVTADALMAWVAERVAAHKKVRRVEFIDAVPKSASGKILRKDLRTR</sequence>
<evidence type="ECO:0000313" key="5">
    <source>
        <dbReference type="EMBL" id="RHA38172.1"/>
    </source>
</evidence>
<dbReference type="SUPFAM" id="SSF56801">
    <property type="entry name" value="Acetyl-CoA synthetase-like"/>
    <property type="match status" value="1"/>
</dbReference>
<dbReference type="Proteomes" id="UP000283374">
    <property type="component" value="Unassembled WGS sequence"/>
</dbReference>
<proteinExistence type="inferred from homology"/>
<dbReference type="Pfam" id="PF00501">
    <property type="entry name" value="AMP-binding"/>
    <property type="match status" value="1"/>
</dbReference>
<dbReference type="Pfam" id="PF13193">
    <property type="entry name" value="AMP-binding_C"/>
    <property type="match status" value="1"/>
</dbReference>